<evidence type="ECO:0000313" key="4">
    <source>
        <dbReference type="EMBL" id="CAI8032989.1"/>
    </source>
</evidence>
<feature type="domain" description="PITH" evidence="3">
    <location>
        <begin position="154"/>
        <end position="324"/>
    </location>
</feature>
<dbReference type="PROSITE" id="PS51352">
    <property type="entry name" value="THIOREDOXIN_2"/>
    <property type="match status" value="1"/>
</dbReference>
<dbReference type="PANTHER" id="PTHR46115">
    <property type="entry name" value="THIOREDOXIN-LIKE PROTEIN 1"/>
    <property type="match status" value="1"/>
</dbReference>
<dbReference type="Pfam" id="PF06201">
    <property type="entry name" value="PITH"/>
    <property type="match status" value="1"/>
</dbReference>
<dbReference type="Gene3D" id="3.40.30.10">
    <property type="entry name" value="Glutaredoxin"/>
    <property type="match status" value="1"/>
</dbReference>
<evidence type="ECO:0000256" key="1">
    <source>
        <dbReference type="ARBA" id="ARBA00023157"/>
    </source>
</evidence>
<dbReference type="InterPro" id="IPR010400">
    <property type="entry name" value="PITH_dom"/>
</dbReference>
<protein>
    <submittedName>
        <fullName evidence="4">Thioredoxin-like protein 1</fullName>
    </submittedName>
</protein>
<dbReference type="Pfam" id="PF00085">
    <property type="entry name" value="Thioredoxin"/>
    <property type="match status" value="1"/>
</dbReference>
<feature type="domain" description="Thioredoxin" evidence="2">
    <location>
        <begin position="20"/>
        <end position="145"/>
    </location>
</feature>
<comment type="caution">
    <text evidence="4">The sequence shown here is derived from an EMBL/GenBank/DDBJ whole genome shotgun (WGS) entry which is preliminary data.</text>
</comment>
<dbReference type="PROSITE" id="PS51532">
    <property type="entry name" value="PITH"/>
    <property type="match status" value="1"/>
</dbReference>
<keyword evidence="5" id="KW-1185">Reference proteome</keyword>
<dbReference type="InterPro" id="IPR036249">
    <property type="entry name" value="Thioredoxin-like_sf"/>
</dbReference>
<evidence type="ECO:0000259" key="2">
    <source>
        <dbReference type="PROSITE" id="PS51352"/>
    </source>
</evidence>
<dbReference type="InterPro" id="IPR017937">
    <property type="entry name" value="Thioredoxin_CS"/>
</dbReference>
<dbReference type="InterPro" id="IPR008979">
    <property type="entry name" value="Galactose-bd-like_sf"/>
</dbReference>
<keyword evidence="1" id="KW-1015">Disulfide bond</keyword>
<accession>A0AA35SP29</accession>
<dbReference type="GO" id="GO:0005737">
    <property type="term" value="C:cytoplasm"/>
    <property type="evidence" value="ECO:0007669"/>
    <property type="project" value="UniProtKB-ARBA"/>
</dbReference>
<reference evidence="4" key="1">
    <citation type="submission" date="2023-03" db="EMBL/GenBank/DDBJ databases">
        <authorList>
            <person name="Steffen K."/>
            <person name="Cardenas P."/>
        </authorList>
    </citation>
    <scope>NUCLEOTIDE SEQUENCE</scope>
</reference>
<dbReference type="EMBL" id="CASHTH010002637">
    <property type="protein sequence ID" value="CAI8032989.1"/>
    <property type="molecule type" value="Genomic_DNA"/>
</dbReference>
<evidence type="ECO:0000259" key="3">
    <source>
        <dbReference type="PROSITE" id="PS51532"/>
    </source>
</evidence>
<gene>
    <name evidence="4" type="ORF">GBAR_LOCUS18616</name>
</gene>
<organism evidence="4 5">
    <name type="scientific">Geodia barretti</name>
    <name type="common">Barrett's horny sponge</name>
    <dbReference type="NCBI Taxonomy" id="519541"/>
    <lineage>
        <taxon>Eukaryota</taxon>
        <taxon>Metazoa</taxon>
        <taxon>Porifera</taxon>
        <taxon>Demospongiae</taxon>
        <taxon>Heteroscleromorpha</taxon>
        <taxon>Tetractinellida</taxon>
        <taxon>Astrophorina</taxon>
        <taxon>Geodiidae</taxon>
        <taxon>Geodia</taxon>
    </lineage>
</organism>
<evidence type="ECO:0000313" key="5">
    <source>
        <dbReference type="Proteomes" id="UP001174909"/>
    </source>
</evidence>
<dbReference type="InterPro" id="IPR037047">
    <property type="entry name" value="PITH_dom_sf"/>
</dbReference>
<name>A0AA35SP29_GEOBA</name>
<proteinExistence type="predicted"/>
<dbReference type="Proteomes" id="UP001174909">
    <property type="component" value="Unassembled WGS sequence"/>
</dbReference>
<sequence length="345" mass="38171">MRRRRAVNLGDGYTLRSARVMASRLFKKAKGEAAAGKTKDILSDTDFQRELVAAGERLVVVNFSAVWCAPCKKIAPAFVRLSEEYGSAIFLKVDTDICRGTARKYGIESTPTFTFFMNRQRIKDSDVKGANEVALEAAIIKQTREHQEATDVVEASITVPGQVNLASLIDHSGSECLNESDDHPFTNCLKTNAKYLESDCDPQLIIVLAFVQSVKLHTMQIIAPTDGRAPKTVKLFINQPQTLDFDTAEQSTPLQEFTLTEESVLEDSKIPLSFVKFQNVQKLTVFVQDNQGGEETSVVRYLGLYGTPLDTTNMSDFKRIAGEKVCLPGENAGRAKCWISWTAGI</sequence>
<dbReference type="CDD" id="cd02947">
    <property type="entry name" value="TRX_family"/>
    <property type="match status" value="1"/>
</dbReference>
<dbReference type="Gene3D" id="2.60.120.470">
    <property type="entry name" value="PITH domain"/>
    <property type="match status" value="1"/>
</dbReference>
<dbReference type="PROSITE" id="PS00194">
    <property type="entry name" value="THIOREDOXIN_1"/>
    <property type="match status" value="1"/>
</dbReference>
<dbReference type="SUPFAM" id="SSF49785">
    <property type="entry name" value="Galactose-binding domain-like"/>
    <property type="match status" value="1"/>
</dbReference>
<dbReference type="InterPro" id="IPR013766">
    <property type="entry name" value="Thioredoxin_domain"/>
</dbReference>
<dbReference type="AlphaFoldDB" id="A0AA35SP29"/>
<dbReference type="SUPFAM" id="SSF52833">
    <property type="entry name" value="Thioredoxin-like"/>
    <property type="match status" value="1"/>
</dbReference>